<evidence type="ECO:0000256" key="6">
    <source>
        <dbReference type="ARBA" id="ARBA00022833"/>
    </source>
</evidence>
<gene>
    <name evidence="12" type="primary">lytA_4</name>
    <name evidence="12" type="ORF">BHLFYP23_02038</name>
</gene>
<feature type="repeat" description="Cell wall-binding" evidence="8">
    <location>
        <begin position="521"/>
        <end position="540"/>
    </location>
</feature>
<feature type="repeat" description="Cell wall-binding" evidence="8">
    <location>
        <begin position="541"/>
        <end position="560"/>
    </location>
</feature>
<keyword evidence="10" id="KW-0732">Signal</keyword>
<dbReference type="PANTHER" id="PTHR11705:SF143">
    <property type="entry name" value="SLL0236 PROTEIN"/>
    <property type="match status" value="1"/>
</dbReference>
<keyword evidence="4" id="KW-0677">Repeat</keyword>
<keyword evidence="3" id="KW-0645">Protease</keyword>
<evidence type="ECO:0000256" key="1">
    <source>
        <dbReference type="ARBA" id="ARBA00001947"/>
    </source>
</evidence>
<evidence type="ECO:0000256" key="2">
    <source>
        <dbReference type="ARBA" id="ARBA00005988"/>
    </source>
</evidence>
<feature type="domain" description="Peptidase M14" evidence="11">
    <location>
        <begin position="47"/>
        <end position="383"/>
    </location>
</feature>
<keyword evidence="6" id="KW-0862">Zinc</keyword>
<name>A0A6N2SDI3_BLAHA</name>
<evidence type="ECO:0000256" key="9">
    <source>
        <dbReference type="PROSITE-ProRule" id="PRU01379"/>
    </source>
</evidence>
<comment type="cofactor">
    <cofactor evidence="1">
        <name>Zn(2+)</name>
        <dbReference type="ChEBI" id="CHEBI:29105"/>
    </cofactor>
</comment>
<dbReference type="Gene3D" id="2.10.270.20">
    <property type="match status" value="1"/>
</dbReference>
<dbReference type="InterPro" id="IPR000834">
    <property type="entry name" value="Peptidase_M14"/>
</dbReference>
<accession>A0A6N2SDI3</accession>
<dbReference type="GO" id="GO:0005615">
    <property type="term" value="C:extracellular space"/>
    <property type="evidence" value="ECO:0007669"/>
    <property type="project" value="TreeGrafter"/>
</dbReference>
<feature type="chain" id="PRO_5038997320" evidence="10">
    <location>
        <begin position="21"/>
        <end position="658"/>
    </location>
</feature>
<feature type="repeat" description="Cell wall-binding" evidence="8">
    <location>
        <begin position="581"/>
        <end position="600"/>
    </location>
</feature>
<evidence type="ECO:0000256" key="4">
    <source>
        <dbReference type="ARBA" id="ARBA00022737"/>
    </source>
</evidence>
<dbReference type="GO" id="GO:0004181">
    <property type="term" value="F:metallocarboxypeptidase activity"/>
    <property type="evidence" value="ECO:0007669"/>
    <property type="project" value="InterPro"/>
</dbReference>
<dbReference type="PRINTS" id="PR00765">
    <property type="entry name" value="CRBOXYPTASEA"/>
</dbReference>
<dbReference type="EMBL" id="CACRSY010000008">
    <property type="protein sequence ID" value="VYS91009.1"/>
    <property type="molecule type" value="Genomic_DNA"/>
</dbReference>
<sequence>MRKKFTKKMVAFSLAATVIATGTTPVSVSAQKLTSPTDYSNPENWNVRHTVKDIYGMLTELEKAYPEYAELSSIGKTTKENDIKLLTITNENSKNKNKKGVAYLANIHGDERESGESAAYTAAWLLENLDDPMVKEMLERNIIYIIPILNPDSHDIFEYFVRGTSQLLDKNGDGIPSNDLYADITGDEWIGYLYTTDESKTRTGDIGYESKDLDGNGWLGDDSWASGYDINRNFDFQWAPEHAGISGGLSAASEIETQHIQNFLKETPLDALVTVHTGIQAVLYPWGYRDTDQSNPEEVADIEFMANTAEKMRKAIEQTTERNYYVSNSYHDYQTYSELLDYAYGVHGIHTYTMEVICEGYDESVSYKPDRNPDAYENPENFDICLWNDPKWEGSRKEYIPYEDFVEIMEKNGLSPETVKVVDRTTKEEKTLSEMKPAYIYVSSSERNQRGTYVAEDQDKLVEGAKNAFLEMVSAENGEKVVGWKAIDGKWYYFNEYGVMETGWVSVDGHWYYLNEDGIMENGWVFVDGHWYYMDQWGAMETGWVFVDGHWYYMDQWGAMRTGWVFVDGHWYYMDQWGAMRTGWVSVGGYWYYMDQWGAMQTGWVFVDAYWYYLNSDGSMAASQWIGDYYVQADGAMATNTWIDRYYVDASGRWVKNA</sequence>
<dbReference type="PANTHER" id="PTHR11705">
    <property type="entry name" value="PROTEASE FAMILY M14 CARBOXYPEPTIDASE A,B"/>
    <property type="match status" value="1"/>
</dbReference>
<keyword evidence="7" id="KW-0482">Metalloprotease</keyword>
<dbReference type="GO" id="GO:0006508">
    <property type="term" value="P:proteolysis"/>
    <property type="evidence" value="ECO:0007669"/>
    <property type="project" value="UniProtKB-KW"/>
</dbReference>
<dbReference type="SUPFAM" id="SSF69360">
    <property type="entry name" value="Cell wall binding repeat"/>
    <property type="match status" value="1"/>
</dbReference>
<evidence type="ECO:0000256" key="10">
    <source>
        <dbReference type="SAM" id="SignalP"/>
    </source>
</evidence>
<evidence type="ECO:0000313" key="12">
    <source>
        <dbReference type="EMBL" id="VYS91009.1"/>
    </source>
</evidence>
<evidence type="ECO:0000256" key="7">
    <source>
        <dbReference type="ARBA" id="ARBA00023049"/>
    </source>
</evidence>
<dbReference type="Pfam" id="PF19127">
    <property type="entry name" value="Choline_bind_3"/>
    <property type="match status" value="2"/>
</dbReference>
<feature type="repeat" description="Cell wall-binding" evidence="8">
    <location>
        <begin position="501"/>
        <end position="520"/>
    </location>
</feature>
<dbReference type="GO" id="GO:0008745">
    <property type="term" value="F:N-acetylmuramoyl-L-alanine amidase activity"/>
    <property type="evidence" value="ECO:0007669"/>
    <property type="project" value="UniProtKB-EC"/>
</dbReference>
<dbReference type="AlphaFoldDB" id="A0A6N2SDI3"/>
<keyword evidence="5 12" id="KW-0378">Hydrolase</keyword>
<dbReference type="Gene3D" id="3.40.630.10">
    <property type="entry name" value="Zn peptidases"/>
    <property type="match status" value="1"/>
</dbReference>
<reference evidence="12" key="1">
    <citation type="submission" date="2019-11" db="EMBL/GenBank/DDBJ databases">
        <authorList>
            <person name="Feng L."/>
        </authorList>
    </citation>
    <scope>NUCLEOTIDE SEQUENCE</scope>
    <source>
        <strain evidence="12">BhanseniiLFYP23</strain>
    </source>
</reference>
<dbReference type="Pfam" id="PF00246">
    <property type="entry name" value="Peptidase_M14"/>
    <property type="match status" value="1"/>
</dbReference>
<proteinExistence type="inferred from homology"/>
<dbReference type="Pfam" id="PF01473">
    <property type="entry name" value="Choline_bind_1"/>
    <property type="match status" value="2"/>
</dbReference>
<feature type="signal peptide" evidence="10">
    <location>
        <begin position="1"/>
        <end position="20"/>
    </location>
</feature>
<evidence type="ECO:0000256" key="8">
    <source>
        <dbReference type="PROSITE-ProRule" id="PRU00591"/>
    </source>
</evidence>
<dbReference type="PROSITE" id="PS51170">
    <property type="entry name" value="CW"/>
    <property type="match status" value="7"/>
</dbReference>
<feature type="repeat" description="Cell wall-binding" evidence="8">
    <location>
        <begin position="561"/>
        <end position="580"/>
    </location>
</feature>
<evidence type="ECO:0000259" key="11">
    <source>
        <dbReference type="PROSITE" id="PS52035"/>
    </source>
</evidence>
<feature type="active site" description="Proton donor/acceptor" evidence="9">
    <location>
        <position position="355"/>
    </location>
</feature>
<dbReference type="RefSeq" id="WP_421732179.1">
    <property type="nucleotide sequence ID" value="NZ_CACRSY010000008.1"/>
</dbReference>
<organism evidence="12">
    <name type="scientific">Blautia hansenii</name>
    <name type="common">Ruminococcus hansenii</name>
    <dbReference type="NCBI Taxonomy" id="1322"/>
    <lineage>
        <taxon>Bacteria</taxon>
        <taxon>Bacillati</taxon>
        <taxon>Bacillota</taxon>
        <taxon>Clostridia</taxon>
        <taxon>Lachnospirales</taxon>
        <taxon>Lachnospiraceae</taxon>
        <taxon>Blautia</taxon>
    </lineage>
</organism>
<dbReference type="GO" id="GO:0008270">
    <property type="term" value="F:zinc ion binding"/>
    <property type="evidence" value="ECO:0007669"/>
    <property type="project" value="InterPro"/>
</dbReference>
<dbReference type="SMART" id="SM00631">
    <property type="entry name" value="Zn_pept"/>
    <property type="match status" value="1"/>
</dbReference>
<dbReference type="InterPro" id="IPR018337">
    <property type="entry name" value="Cell_wall/Cho-bd_repeat"/>
</dbReference>
<dbReference type="Pfam" id="PF19085">
    <property type="entry name" value="Choline_bind_2"/>
    <property type="match status" value="1"/>
</dbReference>
<evidence type="ECO:0000256" key="3">
    <source>
        <dbReference type="ARBA" id="ARBA00022670"/>
    </source>
</evidence>
<comment type="similarity">
    <text evidence="2 9">Belongs to the peptidase M14 family.</text>
</comment>
<feature type="repeat" description="Cell wall-binding" evidence="8">
    <location>
        <begin position="481"/>
        <end position="500"/>
    </location>
</feature>
<dbReference type="EC" id="3.5.1.28" evidence="12"/>
<feature type="repeat" description="Cell wall-binding" evidence="8">
    <location>
        <begin position="601"/>
        <end position="620"/>
    </location>
</feature>
<dbReference type="PROSITE" id="PS52035">
    <property type="entry name" value="PEPTIDASE_M14"/>
    <property type="match status" value="1"/>
</dbReference>
<dbReference type="Gene3D" id="2.10.270.10">
    <property type="entry name" value="Cholin Binding"/>
    <property type="match status" value="1"/>
</dbReference>
<evidence type="ECO:0000256" key="5">
    <source>
        <dbReference type="ARBA" id="ARBA00022801"/>
    </source>
</evidence>
<dbReference type="SUPFAM" id="SSF53187">
    <property type="entry name" value="Zn-dependent exopeptidases"/>
    <property type="match status" value="1"/>
</dbReference>
<protein>
    <submittedName>
        <fullName evidence="12">Autolysin</fullName>
        <ecNumber evidence="12">3.5.1.28</ecNumber>
    </submittedName>
</protein>